<comment type="function">
    <text evidence="1 8">Specifically methylates the guanine in position 966 of 16S rRNA in the assembled 30S particle.</text>
</comment>
<evidence type="ECO:0000256" key="2">
    <source>
        <dbReference type="ARBA" id="ARBA00005269"/>
    </source>
</evidence>
<protein>
    <recommendedName>
        <fullName evidence="4 8">Ribosomal RNA small subunit methyltransferase D</fullName>
        <ecNumber evidence="3 8">2.1.1.171</ecNumber>
    </recommendedName>
</protein>
<dbReference type="InterPro" id="IPR002052">
    <property type="entry name" value="DNA_methylase_N6_adenine_CS"/>
</dbReference>
<dbReference type="PROSITE" id="PS00092">
    <property type="entry name" value="N6_MTASE"/>
    <property type="match status" value="1"/>
</dbReference>
<dbReference type="PANTHER" id="PTHR43542:SF1">
    <property type="entry name" value="METHYLTRANSFERASE"/>
    <property type="match status" value="1"/>
</dbReference>
<evidence type="ECO:0000256" key="1">
    <source>
        <dbReference type="ARBA" id="ARBA00002649"/>
    </source>
</evidence>
<evidence type="ECO:0000256" key="8">
    <source>
        <dbReference type="PIRNR" id="PIRNR004553"/>
    </source>
</evidence>
<dbReference type="Proteomes" id="UP000298685">
    <property type="component" value="Chromosome"/>
</dbReference>
<keyword evidence="8" id="KW-0949">S-adenosyl-L-methionine</keyword>
<keyword evidence="8" id="KW-0698">rRNA processing</keyword>
<dbReference type="SUPFAM" id="SSF53335">
    <property type="entry name" value="S-adenosyl-L-methionine-dependent methyltransferases"/>
    <property type="match status" value="1"/>
</dbReference>
<dbReference type="Gene3D" id="3.40.50.150">
    <property type="entry name" value="Vaccinia Virus protein VP39"/>
    <property type="match status" value="1"/>
</dbReference>
<dbReference type="NCBIfam" id="TIGR00095">
    <property type="entry name" value="16S rRNA (guanine(966)-N(2))-methyltransferase RsmD"/>
    <property type="match status" value="1"/>
</dbReference>
<evidence type="ECO:0000256" key="4">
    <source>
        <dbReference type="ARBA" id="ARBA00013682"/>
    </source>
</evidence>
<dbReference type="PIRSF" id="PIRSF004553">
    <property type="entry name" value="CHP00095"/>
    <property type="match status" value="1"/>
</dbReference>
<dbReference type="GO" id="GO:0052913">
    <property type="term" value="F:16S rRNA (guanine(966)-N(2))-methyltransferase activity"/>
    <property type="evidence" value="ECO:0007669"/>
    <property type="project" value="UniProtKB-EC"/>
</dbReference>
<evidence type="ECO:0000256" key="7">
    <source>
        <dbReference type="ARBA" id="ARBA00048326"/>
    </source>
</evidence>
<dbReference type="PANTHER" id="PTHR43542">
    <property type="entry name" value="METHYLTRANSFERASE"/>
    <property type="match status" value="1"/>
</dbReference>
<evidence type="ECO:0000256" key="6">
    <source>
        <dbReference type="ARBA" id="ARBA00022679"/>
    </source>
</evidence>
<comment type="similarity">
    <text evidence="2 8">Belongs to the methyltransferase superfamily. RsmD family.</text>
</comment>
<keyword evidence="5 8" id="KW-0489">Methyltransferase</keyword>
<dbReference type="InterPro" id="IPR004398">
    <property type="entry name" value="RNA_MeTrfase_RsmD"/>
</dbReference>
<dbReference type="AlphaFoldDB" id="A0A4D6Y9H0"/>
<dbReference type="EMBL" id="CP032999">
    <property type="protein sequence ID" value="QCI25832.1"/>
    <property type="molecule type" value="Genomic_DNA"/>
</dbReference>
<evidence type="ECO:0000313" key="10">
    <source>
        <dbReference type="Proteomes" id="UP000298685"/>
    </source>
</evidence>
<sequence length="184" mass="21913">MKKKIRIISGTFKGKNITTITDHNLRPTMHRIRETLFNWLSQKISNANCLDCFAGSGALSIESISRAAKYVTALENNKKILYNLKKNIVKLNIENIKIIYTNTLSWLKNTPYKYDIIFLDPPYNKKILQKTIFLIEEKKIIKQSGYIYIEKSRFQKIYYPKNWILHKNKYTKNINYKLYFFNKI</sequence>
<dbReference type="InterPro" id="IPR029063">
    <property type="entry name" value="SAM-dependent_MTases_sf"/>
</dbReference>
<dbReference type="RefSeq" id="WP_158350230.1">
    <property type="nucleotide sequence ID" value="NZ_CP032999.1"/>
</dbReference>
<gene>
    <name evidence="9" type="primary">rsmD</name>
    <name evidence="9" type="ORF">D9V78_00105</name>
</gene>
<organism evidence="9 10">
    <name type="scientific">Buchnera aphidicola</name>
    <name type="common">Sarucallis kahawaluokalani</name>
    <dbReference type="NCBI Taxonomy" id="1241878"/>
    <lineage>
        <taxon>Bacteria</taxon>
        <taxon>Pseudomonadati</taxon>
        <taxon>Pseudomonadota</taxon>
        <taxon>Gammaproteobacteria</taxon>
        <taxon>Enterobacterales</taxon>
        <taxon>Erwiniaceae</taxon>
        <taxon>Buchnera</taxon>
    </lineage>
</organism>
<evidence type="ECO:0000313" key="9">
    <source>
        <dbReference type="EMBL" id="QCI25832.1"/>
    </source>
</evidence>
<accession>A0A4D6Y9H0</accession>
<dbReference type="OrthoDB" id="9803017at2"/>
<reference evidence="9 10" key="1">
    <citation type="submission" date="2018-10" db="EMBL/GenBank/DDBJ databases">
        <title>Comparative functional genomics of the obligate endosymbiont Buchnera aphidicola.</title>
        <authorList>
            <person name="Chong R.A."/>
        </authorList>
    </citation>
    <scope>NUCLEOTIDE SEQUENCE [LARGE SCALE GENOMIC DNA]</scope>
    <source>
        <strain evidence="9 10">Ska</strain>
    </source>
</reference>
<evidence type="ECO:0000256" key="5">
    <source>
        <dbReference type="ARBA" id="ARBA00022603"/>
    </source>
</evidence>
<comment type="catalytic activity">
    <reaction evidence="7 8">
        <text>guanosine(966) in 16S rRNA + S-adenosyl-L-methionine = N(2)-methylguanosine(966) in 16S rRNA + S-adenosyl-L-homocysteine + H(+)</text>
        <dbReference type="Rhea" id="RHEA:23548"/>
        <dbReference type="Rhea" id="RHEA-COMP:10211"/>
        <dbReference type="Rhea" id="RHEA-COMP:10212"/>
        <dbReference type="ChEBI" id="CHEBI:15378"/>
        <dbReference type="ChEBI" id="CHEBI:57856"/>
        <dbReference type="ChEBI" id="CHEBI:59789"/>
        <dbReference type="ChEBI" id="CHEBI:74269"/>
        <dbReference type="ChEBI" id="CHEBI:74481"/>
        <dbReference type="EC" id="2.1.1.171"/>
    </reaction>
</comment>
<name>A0A4D6Y9H0_9GAMM</name>
<dbReference type="CDD" id="cd02440">
    <property type="entry name" value="AdoMet_MTases"/>
    <property type="match status" value="1"/>
</dbReference>
<evidence type="ECO:0000256" key="3">
    <source>
        <dbReference type="ARBA" id="ARBA00012141"/>
    </source>
</evidence>
<dbReference type="Pfam" id="PF03602">
    <property type="entry name" value="Cons_hypoth95"/>
    <property type="match status" value="1"/>
</dbReference>
<dbReference type="EC" id="2.1.1.171" evidence="3 8"/>
<keyword evidence="6 8" id="KW-0808">Transferase</keyword>
<dbReference type="GO" id="GO:0003676">
    <property type="term" value="F:nucleic acid binding"/>
    <property type="evidence" value="ECO:0007669"/>
    <property type="project" value="InterPro"/>
</dbReference>
<proteinExistence type="inferred from homology"/>